<accession>A0A427AH46</accession>
<organism evidence="2 3">
    <name type="scientific">Ensete ventricosum</name>
    <name type="common">Abyssinian banana</name>
    <name type="synonym">Musa ensete</name>
    <dbReference type="NCBI Taxonomy" id="4639"/>
    <lineage>
        <taxon>Eukaryota</taxon>
        <taxon>Viridiplantae</taxon>
        <taxon>Streptophyta</taxon>
        <taxon>Embryophyta</taxon>
        <taxon>Tracheophyta</taxon>
        <taxon>Spermatophyta</taxon>
        <taxon>Magnoliopsida</taxon>
        <taxon>Liliopsida</taxon>
        <taxon>Zingiberales</taxon>
        <taxon>Musaceae</taxon>
        <taxon>Ensete</taxon>
    </lineage>
</organism>
<comment type="caution">
    <text evidence="2">The sequence shown here is derived from an EMBL/GenBank/DDBJ whole genome shotgun (WGS) entry which is preliminary data.</text>
</comment>
<gene>
    <name evidence="2" type="ORF">B296_00025218</name>
</gene>
<proteinExistence type="predicted"/>
<evidence type="ECO:0000313" key="3">
    <source>
        <dbReference type="Proteomes" id="UP000287651"/>
    </source>
</evidence>
<dbReference type="EMBL" id="AMZH03002438">
    <property type="protein sequence ID" value="RRT75577.1"/>
    <property type="molecule type" value="Genomic_DNA"/>
</dbReference>
<protein>
    <submittedName>
        <fullName evidence="2">Uncharacterized protein</fullName>
    </submittedName>
</protein>
<feature type="region of interest" description="Disordered" evidence="1">
    <location>
        <begin position="25"/>
        <end position="44"/>
    </location>
</feature>
<name>A0A427AH46_ENSVE</name>
<evidence type="ECO:0000313" key="2">
    <source>
        <dbReference type="EMBL" id="RRT75577.1"/>
    </source>
</evidence>
<evidence type="ECO:0000256" key="1">
    <source>
        <dbReference type="SAM" id="MobiDB-lite"/>
    </source>
</evidence>
<dbReference type="Proteomes" id="UP000287651">
    <property type="component" value="Unassembled WGS sequence"/>
</dbReference>
<feature type="compositionally biased region" description="Acidic residues" evidence="1">
    <location>
        <begin position="30"/>
        <end position="42"/>
    </location>
</feature>
<sequence length="103" mass="11408">MGFSRPKRRLILDLTASVTTDAFDFKSSESDDDDDDDEEEESTPSRIFSFICSIKVSSSACSAIAGIASPNLTLPLLSPFLSPSSRFFLDKETETYPWPTMRA</sequence>
<dbReference type="AlphaFoldDB" id="A0A427AH46"/>
<reference evidence="2 3" key="1">
    <citation type="journal article" date="2014" name="Agronomy (Basel)">
        <title>A Draft Genome Sequence for Ensete ventricosum, the Drought-Tolerant Tree Against Hunger.</title>
        <authorList>
            <person name="Harrison J."/>
            <person name="Moore K.A."/>
            <person name="Paszkiewicz K."/>
            <person name="Jones T."/>
            <person name="Grant M."/>
            <person name="Ambacheew D."/>
            <person name="Muzemil S."/>
            <person name="Studholme D.J."/>
        </authorList>
    </citation>
    <scope>NUCLEOTIDE SEQUENCE [LARGE SCALE GENOMIC DNA]</scope>
</reference>